<gene>
    <name evidence="1" type="ORF">SAMN04490356_6024</name>
</gene>
<evidence type="ECO:0000313" key="2">
    <source>
        <dbReference type="Proteomes" id="UP000198609"/>
    </source>
</evidence>
<evidence type="ECO:0000313" key="1">
    <source>
        <dbReference type="EMBL" id="SEC90983.1"/>
    </source>
</evidence>
<dbReference type="AlphaFoldDB" id="A0A1H4WCH2"/>
<reference evidence="2" key="1">
    <citation type="submission" date="2016-10" db="EMBL/GenBank/DDBJ databases">
        <authorList>
            <person name="Varghese N."/>
            <person name="Submissions S."/>
        </authorList>
    </citation>
    <scope>NUCLEOTIDE SEQUENCE [LARGE SCALE GENOMIC DNA]</scope>
    <source>
        <strain evidence="2">DSM 40318</strain>
    </source>
</reference>
<sequence>MTKAPPRGHERPYGGLPLAHLVRRGPLRFRGDGGGLAAPVPLDVPPNKAVHGDVVTPPAARDFVETCRFVAREVYALR</sequence>
<dbReference type="EMBL" id="FNST01000002">
    <property type="protein sequence ID" value="SEC90983.1"/>
    <property type="molecule type" value="Genomic_DNA"/>
</dbReference>
<keyword evidence="2" id="KW-1185">Reference proteome</keyword>
<organism evidence="1 2">
    <name type="scientific">Streptomyces melanosporofaciens</name>
    <dbReference type="NCBI Taxonomy" id="67327"/>
    <lineage>
        <taxon>Bacteria</taxon>
        <taxon>Bacillati</taxon>
        <taxon>Actinomycetota</taxon>
        <taxon>Actinomycetes</taxon>
        <taxon>Kitasatosporales</taxon>
        <taxon>Streptomycetaceae</taxon>
        <taxon>Streptomyces</taxon>
        <taxon>Streptomyces violaceusniger group</taxon>
    </lineage>
</organism>
<proteinExistence type="predicted"/>
<accession>A0A1H4WCH2</accession>
<dbReference type="Proteomes" id="UP000198609">
    <property type="component" value="Unassembled WGS sequence"/>
</dbReference>
<protein>
    <submittedName>
        <fullName evidence="1">Uncharacterized protein</fullName>
    </submittedName>
</protein>
<name>A0A1H4WCH2_STRMJ</name>